<evidence type="ECO:0000256" key="1">
    <source>
        <dbReference type="ARBA" id="ARBA00022801"/>
    </source>
</evidence>
<dbReference type="OrthoDB" id="2363873at2759"/>
<dbReference type="SFLD" id="SFLDS00003">
    <property type="entry name" value="Haloacid_Dehalogenase"/>
    <property type="match status" value="1"/>
</dbReference>
<dbReference type="GO" id="GO:0016787">
    <property type="term" value="F:hydrolase activity"/>
    <property type="evidence" value="ECO:0007669"/>
    <property type="project" value="UniProtKB-KW"/>
</dbReference>
<dbReference type="PANTHER" id="PTHR43316">
    <property type="entry name" value="HYDROLASE, HALOACID DELAHOGENASE-RELATED"/>
    <property type="match status" value="1"/>
</dbReference>
<dbReference type="InterPro" id="IPR023198">
    <property type="entry name" value="PGP-like_dom2"/>
</dbReference>
<dbReference type="InterPro" id="IPR036412">
    <property type="entry name" value="HAD-like_sf"/>
</dbReference>
<dbReference type="Proteomes" id="UP000316270">
    <property type="component" value="Chromosome 17"/>
</dbReference>
<dbReference type="SFLD" id="SFLDG01129">
    <property type="entry name" value="C1.5:_HAD__Beta-PGM__Phosphata"/>
    <property type="match status" value="1"/>
</dbReference>
<dbReference type="SUPFAM" id="SSF56784">
    <property type="entry name" value="HAD-like"/>
    <property type="match status" value="1"/>
</dbReference>
<dbReference type="AlphaFoldDB" id="A0A517LNB6"/>
<dbReference type="InterPro" id="IPR023214">
    <property type="entry name" value="HAD_sf"/>
</dbReference>
<evidence type="ECO:0008006" key="4">
    <source>
        <dbReference type="Google" id="ProtNLM"/>
    </source>
</evidence>
<protein>
    <recommendedName>
        <fullName evidence="4">Haloacid dehalogenase, type II</fullName>
    </recommendedName>
</protein>
<dbReference type="PANTHER" id="PTHR43316:SF3">
    <property type="entry name" value="HALOACID DEHALOGENASE, TYPE II (AFU_ORTHOLOGUE AFUA_2G07750)-RELATED"/>
    <property type="match status" value="1"/>
</dbReference>
<dbReference type="EMBL" id="CP042201">
    <property type="protein sequence ID" value="QDS77119.1"/>
    <property type="molecule type" value="Genomic_DNA"/>
</dbReference>
<dbReference type="InterPro" id="IPR051540">
    <property type="entry name" value="S-2-haloacid_dehalogenase"/>
</dbReference>
<proteinExistence type="predicted"/>
<reference evidence="2 3" key="1">
    <citation type="submission" date="2019-07" db="EMBL/GenBank/DDBJ databases">
        <title>Finished genome of Venturia effusa.</title>
        <authorList>
            <person name="Young C.A."/>
            <person name="Cox M.P."/>
            <person name="Ganley A.R.D."/>
            <person name="David W.J."/>
        </authorList>
    </citation>
    <scope>NUCLEOTIDE SEQUENCE [LARGE SCALE GENOMIC DNA]</scope>
    <source>
        <strain evidence="3">albino</strain>
    </source>
</reference>
<evidence type="ECO:0000313" key="3">
    <source>
        <dbReference type="Proteomes" id="UP000316270"/>
    </source>
</evidence>
<organism evidence="2 3">
    <name type="scientific">Venturia effusa</name>
    <dbReference type="NCBI Taxonomy" id="50376"/>
    <lineage>
        <taxon>Eukaryota</taxon>
        <taxon>Fungi</taxon>
        <taxon>Dikarya</taxon>
        <taxon>Ascomycota</taxon>
        <taxon>Pezizomycotina</taxon>
        <taxon>Dothideomycetes</taxon>
        <taxon>Pleosporomycetidae</taxon>
        <taxon>Venturiales</taxon>
        <taxon>Venturiaceae</taxon>
        <taxon>Venturia</taxon>
    </lineage>
</organism>
<keyword evidence="3" id="KW-1185">Reference proteome</keyword>
<sequence length="256" mass="28762">MSPTASPFPHAKALFFDLMGTLCDWHTSITSLLKTLPPLEQLPQEHHSAFALEWRSGFFEEIHARFLAADENEDIDITHQRVLDRLLEERRIGCGMWDEDVRQGLVKQWHEQVAWPDVLNGLQRLRKNYEVIVLANGTTRLQLDICKSAGLEMDMLFSSQLLGMTKPDTRIYLKAAELVGAHVGKGECLMVAAHAYDLRAAKKAGMGTVYIHRETEDPEEDFDDVRNEVDLFVDGRTGTNGSNVSGLAALAETLGW</sequence>
<dbReference type="Gene3D" id="3.40.50.1000">
    <property type="entry name" value="HAD superfamily/HAD-like"/>
    <property type="match status" value="1"/>
</dbReference>
<gene>
    <name evidence="2" type="ORF">FKW77_000971</name>
</gene>
<dbReference type="Pfam" id="PF00702">
    <property type="entry name" value="Hydrolase"/>
    <property type="match status" value="1"/>
</dbReference>
<accession>A0A517LNB6</accession>
<dbReference type="Gene3D" id="1.10.150.240">
    <property type="entry name" value="Putative phosphatase, domain 2"/>
    <property type="match status" value="1"/>
</dbReference>
<keyword evidence="1" id="KW-0378">Hydrolase</keyword>
<evidence type="ECO:0000313" key="2">
    <source>
        <dbReference type="EMBL" id="QDS77119.1"/>
    </source>
</evidence>
<name>A0A517LNB6_9PEZI</name>
<dbReference type="STRING" id="50376.A0A517LNB6"/>